<evidence type="ECO:0000256" key="3">
    <source>
        <dbReference type="ARBA" id="ARBA00019167"/>
    </source>
</evidence>
<evidence type="ECO:0000256" key="6">
    <source>
        <dbReference type="ARBA" id="ARBA00023186"/>
    </source>
</evidence>
<reference evidence="11" key="1">
    <citation type="submission" date="2020-03" db="EMBL/GenBank/DDBJ databases">
        <title>FDA dAtabase for Regulatory Grade micrObial Sequences (FDA-ARGOS): Supporting development and validation of Infectious Disease Dx tests.</title>
        <authorList>
            <person name="Campos J."/>
            <person name="Goldberg B."/>
            <person name="Tallon L."/>
            <person name="Sadzewicz L."/>
            <person name="Vavikolanu K."/>
            <person name="Mehta A."/>
            <person name="Aluvathingal J."/>
            <person name="Nadendla S."/>
            <person name="Nandy P."/>
            <person name="Geyer C."/>
            <person name="Yan Y."/>
            <person name="Sichtig H."/>
        </authorList>
    </citation>
    <scope>NUCLEOTIDE SEQUENCE [LARGE SCALE GENOMIC DNA]</scope>
    <source>
        <strain evidence="11">FDAARGOS_652</strain>
    </source>
</reference>
<keyword evidence="7" id="KW-0234">DNA repair</keyword>
<keyword evidence="4" id="KW-0963">Cytoplasm</keyword>
<comment type="similarity">
    <text evidence="2">Belongs to the proteasome subunit S5B/HSM3 family.</text>
</comment>
<feature type="domain" description="DNA mismatch repair protein HSM3 C-terminal" evidence="9">
    <location>
        <begin position="291"/>
        <end position="457"/>
    </location>
</feature>
<dbReference type="Pfam" id="PF18795">
    <property type="entry name" value="HSM3_N"/>
    <property type="match status" value="1"/>
</dbReference>
<dbReference type="Proteomes" id="UP000590412">
    <property type="component" value="Unassembled WGS sequence"/>
</dbReference>
<comment type="caution">
    <text evidence="11">The sequence shown here is derived from an EMBL/GenBank/DDBJ whole genome shotgun (WGS) entry which is preliminary data.</text>
</comment>
<protein>
    <recommendedName>
        <fullName evidence="3">DNA mismatch repair protein HSM3</fullName>
    </recommendedName>
</protein>
<dbReference type="GO" id="GO:0005737">
    <property type="term" value="C:cytoplasm"/>
    <property type="evidence" value="ECO:0007669"/>
    <property type="project" value="UniProtKB-SubCell"/>
</dbReference>
<dbReference type="Pfam" id="PF18794">
    <property type="entry name" value="HSM3_C"/>
    <property type="match status" value="1"/>
</dbReference>
<feature type="domain" description="DNA mismatch repair protein HSM3 N-terminal" evidence="10">
    <location>
        <begin position="8"/>
        <end position="235"/>
    </location>
</feature>
<dbReference type="EMBL" id="JABWAB010000013">
    <property type="protein sequence ID" value="KAF6042799.1"/>
    <property type="molecule type" value="Genomic_DNA"/>
</dbReference>
<sequence>MFDELTNNAIAEISSSYGSKAPINDKLIDNYILTLDFATIQQPSYFQSIIPLVNQTLLDSAYPTIDPTGILIKLLGKILSYLSFKQVLEYYPADFILENLFSSSASSIICLKILTLNIHESETKDFLSFNHVITKLLTVFFKETTPISVLNSIESLVSAINSKEGHLLEECTEILSSVRKSNNTILLARLLDLLLILTDKFNLDMKMYNFEREEIAKFMDDPLFLILLIQFYVNLTGSDVNIDESIANVLILFKKGEFDDIVDSEVAELIAAMSYHSYDSILSNFEVFKSYNFIKIYEKDEVELKLLSKSNPEVVYTLNASIYDDVLKHLPLLDHAYLPILLNFIASPNIWTSLQTKLTNERLESLSKDKLYQLLLAMSRYNHSKEYLFNNLPNIMSNEVIGSDIRNNDIWKIKLQILENLKRSDDVPGAHFWETKIEGCYNLMKFGQSYKHVQPKVEVIDDTM</sequence>
<evidence type="ECO:0000256" key="2">
    <source>
        <dbReference type="ARBA" id="ARBA00006823"/>
    </source>
</evidence>
<dbReference type="GO" id="GO:0006281">
    <property type="term" value="P:DNA repair"/>
    <property type="evidence" value="ECO:0007669"/>
    <property type="project" value="UniProtKB-KW"/>
</dbReference>
<comment type="function">
    <text evidence="8">Involved in DNA mismatch repair in slow-growing cells. Acts as a chaperone during the assembly of the 26S proteasome, specifically of the base subcomplex of the 19S regulatory complex (RC).</text>
</comment>
<evidence type="ECO:0000313" key="11">
    <source>
        <dbReference type="EMBL" id="KAF6042799.1"/>
    </source>
</evidence>
<evidence type="ECO:0000313" key="12">
    <source>
        <dbReference type="Proteomes" id="UP000590412"/>
    </source>
</evidence>
<dbReference type="InterPro" id="IPR041335">
    <property type="entry name" value="HSM3_N"/>
</dbReference>
<dbReference type="OrthoDB" id="4074002at2759"/>
<evidence type="ECO:0000256" key="1">
    <source>
        <dbReference type="ARBA" id="ARBA00004496"/>
    </source>
</evidence>
<dbReference type="Gene3D" id="1.25.10.50">
    <property type="match status" value="1"/>
</dbReference>
<organism evidence="11 12">
    <name type="scientific">Candida parapsilosis</name>
    <name type="common">Yeast</name>
    <dbReference type="NCBI Taxonomy" id="5480"/>
    <lineage>
        <taxon>Eukaryota</taxon>
        <taxon>Fungi</taxon>
        <taxon>Dikarya</taxon>
        <taxon>Ascomycota</taxon>
        <taxon>Saccharomycotina</taxon>
        <taxon>Pichiomycetes</taxon>
        <taxon>Debaryomycetaceae</taxon>
        <taxon>Candida/Lodderomyces clade</taxon>
        <taxon>Candida</taxon>
    </lineage>
</organism>
<dbReference type="AlphaFoldDB" id="A0A8X7NGJ9"/>
<dbReference type="InterPro" id="IPR040752">
    <property type="entry name" value="HSM3_C"/>
</dbReference>
<name>A0A8X7NGJ9_CANPA</name>
<evidence type="ECO:0000256" key="4">
    <source>
        <dbReference type="ARBA" id="ARBA00022490"/>
    </source>
</evidence>
<keyword evidence="6" id="KW-0143">Chaperone</keyword>
<evidence type="ECO:0000256" key="5">
    <source>
        <dbReference type="ARBA" id="ARBA00022763"/>
    </source>
</evidence>
<dbReference type="Gene3D" id="1.25.40.580">
    <property type="match status" value="1"/>
</dbReference>
<accession>A0A8X7NGJ9</accession>
<evidence type="ECO:0000256" key="8">
    <source>
        <dbReference type="ARBA" id="ARBA00024671"/>
    </source>
</evidence>
<proteinExistence type="inferred from homology"/>
<keyword evidence="5" id="KW-0227">DNA damage</keyword>
<evidence type="ECO:0000259" key="9">
    <source>
        <dbReference type="Pfam" id="PF18794"/>
    </source>
</evidence>
<comment type="subcellular location">
    <subcellularLocation>
        <location evidence="1">Cytoplasm</location>
    </subcellularLocation>
</comment>
<evidence type="ECO:0000259" key="10">
    <source>
        <dbReference type="Pfam" id="PF18795"/>
    </source>
</evidence>
<evidence type="ECO:0000256" key="7">
    <source>
        <dbReference type="ARBA" id="ARBA00023204"/>
    </source>
</evidence>
<gene>
    <name evidence="11" type="ORF">FOB60_005553</name>
</gene>